<feature type="transmembrane region" description="Helical" evidence="8">
    <location>
        <begin position="405"/>
        <end position="423"/>
    </location>
</feature>
<dbReference type="InterPro" id="IPR004669">
    <property type="entry name" value="C4_dicarb_anaerob_car"/>
</dbReference>
<dbReference type="NCBIfam" id="NF037994">
    <property type="entry name" value="DcuC_1"/>
    <property type="match status" value="1"/>
</dbReference>
<organism evidence="9 10">
    <name type="scientific">Listeria kieliensis</name>
    <dbReference type="NCBI Taxonomy" id="1621700"/>
    <lineage>
        <taxon>Bacteria</taxon>
        <taxon>Bacillati</taxon>
        <taxon>Bacillota</taxon>
        <taxon>Bacilli</taxon>
        <taxon>Bacillales</taxon>
        <taxon>Listeriaceae</taxon>
        <taxon>Listeria</taxon>
    </lineage>
</organism>
<keyword evidence="6 8" id="KW-1133">Transmembrane helix</keyword>
<accession>A0A3D8TSS5</accession>
<keyword evidence="4" id="KW-1003">Cell membrane</keyword>
<feature type="transmembrane region" description="Helical" evidence="8">
    <location>
        <begin position="349"/>
        <end position="373"/>
    </location>
</feature>
<dbReference type="InterPro" id="IPR018385">
    <property type="entry name" value="C4_dicarb_anaerob_car-like"/>
</dbReference>
<keyword evidence="3" id="KW-0813">Transport</keyword>
<keyword evidence="5 8" id="KW-0812">Transmembrane</keyword>
<feature type="transmembrane region" description="Helical" evidence="8">
    <location>
        <begin position="68"/>
        <end position="91"/>
    </location>
</feature>
<evidence type="ECO:0000256" key="4">
    <source>
        <dbReference type="ARBA" id="ARBA00022475"/>
    </source>
</evidence>
<proteinExistence type="inferred from homology"/>
<feature type="transmembrane region" description="Helical" evidence="8">
    <location>
        <begin position="111"/>
        <end position="144"/>
    </location>
</feature>
<feature type="transmembrane region" description="Helical" evidence="8">
    <location>
        <begin position="28"/>
        <end position="47"/>
    </location>
</feature>
<gene>
    <name evidence="9" type="ORF">UR08_00355</name>
</gene>
<evidence type="ECO:0000256" key="6">
    <source>
        <dbReference type="ARBA" id="ARBA00022989"/>
    </source>
</evidence>
<dbReference type="NCBIfam" id="TIGR00771">
    <property type="entry name" value="DcuC"/>
    <property type="match status" value="1"/>
</dbReference>
<dbReference type="PANTHER" id="PTHR42002">
    <property type="entry name" value="ANAEROBIC C4-DICARBOXYLATE TRANSPORTER DCUC-RELATED"/>
    <property type="match status" value="1"/>
</dbReference>
<evidence type="ECO:0000256" key="8">
    <source>
        <dbReference type="SAM" id="Phobius"/>
    </source>
</evidence>
<dbReference type="GO" id="GO:0015556">
    <property type="term" value="F:C4-dicarboxylate transmembrane transporter activity"/>
    <property type="evidence" value="ECO:0007669"/>
    <property type="project" value="InterPro"/>
</dbReference>
<comment type="subcellular location">
    <subcellularLocation>
        <location evidence="1">Cell membrane</location>
        <topology evidence="1">Multi-pass membrane protein</topology>
    </subcellularLocation>
</comment>
<comment type="similarity">
    <text evidence="2">Belongs to the DcuC/DcuD transporter (TC 2.A.61) family.</text>
</comment>
<evidence type="ECO:0000256" key="5">
    <source>
        <dbReference type="ARBA" id="ARBA00022692"/>
    </source>
</evidence>
<name>A0A3D8TSS5_9LIST</name>
<evidence type="ECO:0000256" key="1">
    <source>
        <dbReference type="ARBA" id="ARBA00004651"/>
    </source>
</evidence>
<dbReference type="PANTHER" id="PTHR42002:SF2">
    <property type="entry name" value="ANAEROBIC C4-DICARBOXYLATE TRANSPORTER DCUC-RELATED"/>
    <property type="match status" value="1"/>
</dbReference>
<feature type="transmembrane region" description="Helical" evidence="8">
    <location>
        <begin position="151"/>
        <end position="173"/>
    </location>
</feature>
<evidence type="ECO:0000256" key="2">
    <source>
        <dbReference type="ARBA" id="ARBA00005275"/>
    </source>
</evidence>
<comment type="caution">
    <text evidence="9">The sequence shown here is derived from an EMBL/GenBank/DDBJ whole genome shotgun (WGS) entry which is preliminary data.</text>
</comment>
<evidence type="ECO:0000256" key="3">
    <source>
        <dbReference type="ARBA" id="ARBA00022448"/>
    </source>
</evidence>
<feature type="transmembrane region" description="Helical" evidence="8">
    <location>
        <begin position="5"/>
        <end position="22"/>
    </location>
</feature>
<feature type="transmembrane region" description="Helical" evidence="8">
    <location>
        <begin position="272"/>
        <end position="290"/>
    </location>
</feature>
<evidence type="ECO:0000313" key="9">
    <source>
        <dbReference type="EMBL" id="RDX02038.1"/>
    </source>
</evidence>
<feature type="transmembrane region" description="Helical" evidence="8">
    <location>
        <begin position="435"/>
        <end position="452"/>
    </location>
</feature>
<dbReference type="EMBL" id="LARY01000001">
    <property type="protein sequence ID" value="RDX02038.1"/>
    <property type="molecule type" value="Genomic_DNA"/>
</dbReference>
<protein>
    <submittedName>
        <fullName evidence="9">C4-dicarboxylate ABC transporter</fullName>
    </submittedName>
</protein>
<evidence type="ECO:0000256" key="7">
    <source>
        <dbReference type="ARBA" id="ARBA00023136"/>
    </source>
</evidence>
<reference evidence="10" key="1">
    <citation type="submission" date="2015-04" db="EMBL/GenBank/DDBJ databases">
        <authorList>
            <person name="Schardt J."/>
            <person name="Mueller-Herbst S."/>
            <person name="Scherer S."/>
            <person name="Huptas C."/>
        </authorList>
    </citation>
    <scope>NUCLEOTIDE SEQUENCE [LARGE SCALE GENOMIC DNA]</scope>
    <source>
        <strain evidence="10">Kiel-L1</strain>
    </source>
</reference>
<feature type="transmembrane region" description="Helical" evidence="8">
    <location>
        <begin position="246"/>
        <end position="266"/>
    </location>
</feature>
<feature type="transmembrane region" description="Helical" evidence="8">
    <location>
        <begin position="193"/>
        <end position="214"/>
    </location>
</feature>
<feature type="transmembrane region" description="Helical" evidence="8">
    <location>
        <begin position="311"/>
        <end position="329"/>
    </location>
</feature>
<dbReference type="GO" id="GO:0005886">
    <property type="term" value="C:plasma membrane"/>
    <property type="evidence" value="ECO:0007669"/>
    <property type="project" value="UniProtKB-SubCell"/>
</dbReference>
<sequence length="453" mass="49038">MIEIILAVIVIALVFYLIVKNYQPALVLLSAGLVLFLLAFILGKPILGSGDTTGFAFLDIFKQLELTFIDQLSVVGITIMTLFGFASYMNYLGANDVAVSMITKPLGKIKAKYVLVPVVFIIGNILSLFVPSASSLAVILMAILYPVLKKVGLSALTAGGVIATVATIMPTPLGADNVIAAKTLGYDLFDYVFLNHAIISIPTLVVMAVAHYFWQKYMDKRQGAKAYVDIDESKVEQEEKELPPKYYAILPMLPLLFIVIIGIFFRDIKADVVVLTFISFFIALIIEFIRKRKLKDVLNQSFEFFKGMGQGFTQVVVLVVGGVLFAKGMQTIGVIDMLTQSVQHVQSAGTILTFIFSGATFLLGLVSGGGLAMFYATIELIPHIAASAHIDGILLALPMQLIANLVRSISPVAAVIMVVASVMKVNPIEVVKRTSVPVIIGIIMVIGLSLIIL</sequence>
<dbReference type="Proteomes" id="UP000257055">
    <property type="component" value="Unassembled WGS sequence"/>
</dbReference>
<dbReference type="RefSeq" id="WP_115751697.1">
    <property type="nucleotide sequence ID" value="NZ_LARY01000001.1"/>
</dbReference>
<dbReference type="AlphaFoldDB" id="A0A3D8TSS5"/>
<keyword evidence="7 8" id="KW-0472">Membrane</keyword>
<dbReference type="Pfam" id="PF03606">
    <property type="entry name" value="DcuC"/>
    <property type="match status" value="1"/>
</dbReference>
<keyword evidence="10" id="KW-1185">Reference proteome</keyword>
<evidence type="ECO:0000313" key="10">
    <source>
        <dbReference type="Proteomes" id="UP000257055"/>
    </source>
</evidence>